<evidence type="ECO:0000313" key="4">
    <source>
        <dbReference type="EMBL" id="OAB44785.1"/>
    </source>
</evidence>
<dbReference type="STRING" id="494026.PGLA_05070"/>
<dbReference type="CDD" id="cd04301">
    <property type="entry name" value="NAT_SF"/>
    <property type="match status" value="1"/>
</dbReference>
<protein>
    <submittedName>
        <fullName evidence="4">GCN5 family acetyltransferase</fullName>
    </submittedName>
</protein>
<dbReference type="PANTHER" id="PTHR43877">
    <property type="entry name" value="AMINOALKYLPHOSPHONATE N-ACETYLTRANSFERASE-RELATED-RELATED"/>
    <property type="match status" value="1"/>
</dbReference>
<dbReference type="PANTHER" id="PTHR43877:SF1">
    <property type="entry name" value="ACETYLTRANSFERASE"/>
    <property type="match status" value="1"/>
</dbReference>
<evidence type="ECO:0000256" key="1">
    <source>
        <dbReference type="ARBA" id="ARBA00022679"/>
    </source>
</evidence>
<dbReference type="GO" id="GO:0016747">
    <property type="term" value="F:acyltransferase activity, transferring groups other than amino-acyl groups"/>
    <property type="evidence" value="ECO:0007669"/>
    <property type="project" value="InterPro"/>
</dbReference>
<dbReference type="SUPFAM" id="SSF55729">
    <property type="entry name" value="Acyl-CoA N-acyltransferases (Nat)"/>
    <property type="match status" value="1"/>
</dbReference>
<organism evidence="4 5">
    <name type="scientific">Paenibacillus glacialis</name>
    <dbReference type="NCBI Taxonomy" id="494026"/>
    <lineage>
        <taxon>Bacteria</taxon>
        <taxon>Bacillati</taxon>
        <taxon>Bacillota</taxon>
        <taxon>Bacilli</taxon>
        <taxon>Bacillales</taxon>
        <taxon>Paenibacillaceae</taxon>
        <taxon>Paenibacillus</taxon>
    </lineage>
</organism>
<dbReference type="Proteomes" id="UP000076967">
    <property type="component" value="Unassembled WGS sequence"/>
</dbReference>
<dbReference type="InterPro" id="IPR000182">
    <property type="entry name" value="GNAT_dom"/>
</dbReference>
<dbReference type="OrthoDB" id="3389160at2"/>
<dbReference type="Gene3D" id="3.40.630.30">
    <property type="match status" value="1"/>
</dbReference>
<dbReference type="Pfam" id="PF00583">
    <property type="entry name" value="Acetyltransf_1"/>
    <property type="match status" value="1"/>
</dbReference>
<comment type="caution">
    <text evidence="4">The sequence shown here is derived from an EMBL/GenBank/DDBJ whole genome shotgun (WGS) entry which is preliminary data.</text>
</comment>
<gene>
    <name evidence="4" type="ORF">PGLA_05070</name>
</gene>
<feature type="domain" description="N-acetyltransferase" evidence="3">
    <location>
        <begin position="1"/>
        <end position="171"/>
    </location>
</feature>
<dbReference type="AlphaFoldDB" id="A0A168MKJ1"/>
<evidence type="ECO:0000313" key="5">
    <source>
        <dbReference type="Proteomes" id="UP000076967"/>
    </source>
</evidence>
<keyword evidence="2" id="KW-0012">Acyltransferase</keyword>
<keyword evidence="1 4" id="KW-0808">Transferase</keyword>
<dbReference type="InterPro" id="IPR050832">
    <property type="entry name" value="Bact_Acetyltransf"/>
</dbReference>
<dbReference type="InterPro" id="IPR016181">
    <property type="entry name" value="Acyl_CoA_acyltransferase"/>
</dbReference>
<keyword evidence="5" id="KW-1185">Reference proteome</keyword>
<dbReference type="PROSITE" id="PS51186">
    <property type="entry name" value="GNAT"/>
    <property type="match status" value="1"/>
</dbReference>
<accession>A0A168MKJ1</accession>
<proteinExistence type="predicted"/>
<name>A0A168MKJ1_9BACL</name>
<evidence type="ECO:0000259" key="3">
    <source>
        <dbReference type="PROSITE" id="PS51186"/>
    </source>
</evidence>
<dbReference type="RefSeq" id="WP_068529668.1">
    <property type="nucleotide sequence ID" value="NZ_LVJH01000006.1"/>
</dbReference>
<dbReference type="EMBL" id="LVJH01000006">
    <property type="protein sequence ID" value="OAB44785.1"/>
    <property type="molecule type" value="Genomic_DNA"/>
</dbReference>
<reference evidence="4 5" key="1">
    <citation type="submission" date="2016-03" db="EMBL/GenBank/DDBJ databases">
        <title>Draft genome sequence of Paenibacillus glacialis DSM 22343.</title>
        <authorList>
            <person name="Shin S.-K."/>
            <person name="Yi H."/>
        </authorList>
    </citation>
    <scope>NUCLEOTIDE SEQUENCE [LARGE SCALE GENOMIC DNA]</scope>
    <source>
        <strain evidence="4 5">DSM 22343</strain>
    </source>
</reference>
<sequence>MVKDVTIEQIISIEDYVDELAVLLIEVVDGGSSMGFLPSLDLLGSRAYWENVLGPEVILFVAKINDSVVGSVQLHLCNQENGDHRVEIAKLMIHPNYRRNGIGRLLMQKAAVRAKNEDRSLLVLNTKAGDPTNQLYTSLGYIQVGRIPNYTMSIDRVLHATFLYYKIQRLEI</sequence>
<evidence type="ECO:0000256" key="2">
    <source>
        <dbReference type="ARBA" id="ARBA00023315"/>
    </source>
</evidence>